<gene>
    <name evidence="2" type="ORF">M0811_03947</name>
</gene>
<accession>A0A9Q0LV57</accession>
<dbReference type="Gene3D" id="2.130.10.30">
    <property type="entry name" value="Regulator of chromosome condensation 1/beta-lactamase-inhibitor protein II"/>
    <property type="match status" value="1"/>
</dbReference>
<proteinExistence type="predicted"/>
<comment type="caution">
    <text evidence="2">The sequence shown here is derived from an EMBL/GenBank/DDBJ whole genome shotgun (WGS) entry which is preliminary data.</text>
</comment>
<dbReference type="EMBL" id="JAPDFW010000022">
    <property type="protein sequence ID" value="KAJ5079638.1"/>
    <property type="molecule type" value="Genomic_DNA"/>
</dbReference>
<dbReference type="GO" id="GO:0005737">
    <property type="term" value="C:cytoplasm"/>
    <property type="evidence" value="ECO:0007669"/>
    <property type="project" value="TreeGrafter"/>
</dbReference>
<dbReference type="Proteomes" id="UP001149090">
    <property type="component" value="Unassembled WGS sequence"/>
</dbReference>
<evidence type="ECO:0000256" key="1">
    <source>
        <dbReference type="PROSITE-ProRule" id="PRU00235"/>
    </source>
</evidence>
<evidence type="ECO:0000313" key="2">
    <source>
        <dbReference type="EMBL" id="KAJ5079638.1"/>
    </source>
</evidence>
<dbReference type="PANTHER" id="PTHR45982">
    <property type="entry name" value="REGULATOR OF CHROMOSOME CONDENSATION"/>
    <property type="match status" value="1"/>
</dbReference>
<dbReference type="Pfam" id="PF13540">
    <property type="entry name" value="RCC1_2"/>
    <property type="match status" value="1"/>
</dbReference>
<feature type="repeat" description="RCC1" evidence="1">
    <location>
        <begin position="195"/>
        <end position="251"/>
    </location>
</feature>
<dbReference type="PROSITE" id="PS50012">
    <property type="entry name" value="RCC1_3"/>
    <property type="match status" value="1"/>
</dbReference>
<dbReference type="PANTHER" id="PTHR45982:SF1">
    <property type="entry name" value="REGULATOR OF CHROMOSOME CONDENSATION"/>
    <property type="match status" value="1"/>
</dbReference>
<dbReference type="SUPFAM" id="SSF50985">
    <property type="entry name" value="RCC1/BLIP-II"/>
    <property type="match status" value="1"/>
</dbReference>
<keyword evidence="3" id="KW-1185">Reference proteome</keyword>
<dbReference type="InterPro" id="IPR011333">
    <property type="entry name" value="SKP1/BTB/POZ_sf"/>
</dbReference>
<dbReference type="InterPro" id="IPR009091">
    <property type="entry name" value="RCC1/BLIP-II"/>
</dbReference>
<dbReference type="AlphaFoldDB" id="A0A9Q0LV57"/>
<dbReference type="Pfam" id="PF00415">
    <property type="entry name" value="RCC1"/>
    <property type="match status" value="1"/>
</dbReference>
<protein>
    <submittedName>
        <fullName evidence="2">Claret isoform a</fullName>
    </submittedName>
</protein>
<dbReference type="GO" id="GO:0005085">
    <property type="term" value="F:guanyl-nucleotide exchange factor activity"/>
    <property type="evidence" value="ECO:0007669"/>
    <property type="project" value="TreeGrafter"/>
</dbReference>
<dbReference type="InterPro" id="IPR000408">
    <property type="entry name" value="Reg_chr_condens"/>
</dbReference>
<reference evidence="2" key="1">
    <citation type="submission" date="2022-10" db="EMBL/GenBank/DDBJ databases">
        <title>Novel sulphate-reducing endosymbionts in the free-living metamonad Anaeramoeba.</title>
        <authorList>
            <person name="Jerlstrom-Hultqvist J."/>
            <person name="Cepicka I."/>
            <person name="Gallot-Lavallee L."/>
            <person name="Salas-Leiva D."/>
            <person name="Curtis B.A."/>
            <person name="Zahonova K."/>
            <person name="Pipaliya S."/>
            <person name="Dacks J."/>
            <person name="Roger A.J."/>
        </authorList>
    </citation>
    <scope>NUCLEOTIDE SEQUENCE</scope>
    <source>
        <strain evidence="2">BMAN</strain>
    </source>
</reference>
<name>A0A9Q0LV57_ANAIG</name>
<organism evidence="2 3">
    <name type="scientific">Anaeramoeba ignava</name>
    <name type="common">Anaerobic marine amoeba</name>
    <dbReference type="NCBI Taxonomy" id="1746090"/>
    <lineage>
        <taxon>Eukaryota</taxon>
        <taxon>Metamonada</taxon>
        <taxon>Anaeramoebidae</taxon>
        <taxon>Anaeramoeba</taxon>
    </lineage>
</organism>
<dbReference type="InterPro" id="IPR051553">
    <property type="entry name" value="Ran_GTPase-activating"/>
</dbReference>
<sequence>MNEILFFGQNHLSTLLKNEPKIIFKPIHINFVDKDGNEIERKIKKISTGYFSTIFLFEDGEVIEERRSTETSTIEFSNIKDVEIGYRNQAILTYEGNVFAKGKDINPENPNEFINISSLIEDPNGRIIQDIVCSSQSIYLLNSKGNAYGIGDNLYGQLGFDSFKSTEKPILMMKNVSKMFSGKFADHAFLLNSNQELFGFGNNAAGQIGLGEEATITRSVKKFAKLKKKIPKGKIIDIQCGYSHSIMLIEDQNEDQNEDPKRKLYSCGNYAYNGLDKRQHESKFTEITSPLFDDNSILEISVGRYHTLILTTNKKLLGFGSNDYGQLRFENTAPQPIPIQIDLPYLAFEDISNYRICCGYSNSFLYYSLSFSNLEEDLIKLCKRKEFCDISFKTQDGEIIEAHKLILKYRLKRSK</sequence>
<dbReference type="OrthoDB" id="5981550at2759"/>
<evidence type="ECO:0000313" key="3">
    <source>
        <dbReference type="Proteomes" id="UP001149090"/>
    </source>
</evidence>
<dbReference type="Gene3D" id="3.30.710.10">
    <property type="entry name" value="Potassium Channel Kv1.1, Chain A"/>
    <property type="match status" value="1"/>
</dbReference>